<gene>
    <name evidence="8" type="primary">atpH</name>
    <name evidence="9" type="ORF">Q0N40_06705</name>
</gene>
<dbReference type="GO" id="GO:0046933">
    <property type="term" value="F:proton-transporting ATP synthase activity, rotational mechanism"/>
    <property type="evidence" value="ECO:0007669"/>
    <property type="project" value="UniProtKB-UniRule"/>
</dbReference>
<dbReference type="NCBIfam" id="NF009967">
    <property type="entry name" value="PRK13430.1"/>
    <property type="match status" value="1"/>
</dbReference>
<dbReference type="Pfam" id="PF00213">
    <property type="entry name" value="OSCP"/>
    <property type="match status" value="1"/>
</dbReference>
<evidence type="ECO:0000313" key="9">
    <source>
        <dbReference type="EMBL" id="WPF24246.1"/>
    </source>
</evidence>
<evidence type="ECO:0000256" key="1">
    <source>
        <dbReference type="ARBA" id="ARBA00004370"/>
    </source>
</evidence>
<protein>
    <recommendedName>
        <fullName evidence="8">ATP synthase subunit delta</fullName>
    </recommendedName>
    <alternativeName>
        <fullName evidence="8">ATP synthase F(1) sector subunit delta</fullName>
    </alternativeName>
    <alternativeName>
        <fullName evidence="8">F-type ATPase subunit delta</fullName>
        <shortName evidence="8">F-ATPase subunit delta</shortName>
    </alternativeName>
</protein>
<dbReference type="KEGG" id="cpsk:Q0N40_06705"/>
<keyword evidence="7 8" id="KW-0066">ATP synthesis</keyword>
<name>A0AAU0PY86_9CORY</name>
<accession>A0AAU0PY86</accession>
<evidence type="ECO:0000256" key="2">
    <source>
        <dbReference type="ARBA" id="ARBA00022448"/>
    </source>
</evidence>
<evidence type="ECO:0000256" key="6">
    <source>
        <dbReference type="ARBA" id="ARBA00023196"/>
    </source>
</evidence>
<comment type="similarity">
    <text evidence="8">Belongs to the ATPase delta chain family.</text>
</comment>
<evidence type="ECO:0000256" key="5">
    <source>
        <dbReference type="ARBA" id="ARBA00023136"/>
    </source>
</evidence>
<keyword evidence="2 8" id="KW-0813">Transport</keyword>
<dbReference type="NCBIfam" id="TIGR01145">
    <property type="entry name" value="ATP_synt_delta"/>
    <property type="match status" value="1"/>
</dbReference>
<evidence type="ECO:0000256" key="8">
    <source>
        <dbReference type="HAMAP-Rule" id="MF_01416"/>
    </source>
</evidence>
<comment type="function">
    <text evidence="8">F(1)F(0) ATP synthase produces ATP from ADP in the presence of a proton or sodium gradient. F-type ATPases consist of two structural domains, F(1) containing the extramembraneous catalytic core and F(0) containing the membrane proton channel, linked together by a central stalk and a peripheral stalk. During catalysis, ATP synthesis in the catalytic domain of F(1) is coupled via a rotary mechanism of the central stalk subunits to proton translocation.</text>
</comment>
<dbReference type="GO" id="GO:0045259">
    <property type="term" value="C:proton-transporting ATP synthase complex"/>
    <property type="evidence" value="ECO:0007669"/>
    <property type="project" value="UniProtKB-KW"/>
</dbReference>
<dbReference type="RefSeq" id="WP_221923661.1">
    <property type="nucleotide sequence ID" value="NZ_CP137757.1"/>
</dbReference>
<keyword evidence="6 8" id="KW-0139">CF(1)</keyword>
<dbReference type="InterPro" id="IPR000711">
    <property type="entry name" value="ATPase_OSCP/dsu"/>
</dbReference>
<dbReference type="PROSITE" id="PS00389">
    <property type="entry name" value="ATPASE_DELTA"/>
    <property type="match status" value="1"/>
</dbReference>
<dbReference type="EMBL" id="CP137757">
    <property type="protein sequence ID" value="WPF24246.1"/>
    <property type="molecule type" value="Genomic_DNA"/>
</dbReference>
<dbReference type="PRINTS" id="PR00125">
    <property type="entry name" value="ATPASEDELTA"/>
</dbReference>
<sequence length="271" mass="29584">MHAASRESMTELAATLDNTVAQSNAAVDGAQIGPELFDVVEVLDSNRDLRVALIDPAASSEKRADLADRVFGEKLNQASRSVLRSAVDKDWSNTRDFRNGLVQLGRRALFRAAEADDKLTTVESELFQLARVLEDAPQLEMLLADRQASADRRRQLLASVLYGKVTSITETLALQAISRAKQRPVEACETLSREAAQLRGYEVAHVVTAGELGDTQRSTLADKLGRIYGHKMSIHGEVDPSILGGMVIRVGDERIDGSTSGKLEKLRRAFA</sequence>
<evidence type="ECO:0000313" key="10">
    <source>
        <dbReference type="Proteomes" id="UP001174314"/>
    </source>
</evidence>
<dbReference type="Proteomes" id="UP001174314">
    <property type="component" value="Chromosome"/>
</dbReference>
<evidence type="ECO:0000256" key="3">
    <source>
        <dbReference type="ARBA" id="ARBA00022781"/>
    </source>
</evidence>
<comment type="function">
    <text evidence="8">This protein is part of the stalk that links CF(0) to CF(1). It either transmits conformational changes from CF(0) to CF(1) or is implicated in proton conduction.</text>
</comment>
<keyword evidence="10" id="KW-1185">Reference proteome</keyword>
<keyword evidence="5 8" id="KW-0472">Membrane</keyword>
<keyword evidence="3 8" id="KW-0375">Hydrogen ion transport</keyword>
<proteinExistence type="inferred from homology"/>
<comment type="subcellular location">
    <subcellularLocation>
        <location evidence="8">Cell membrane</location>
        <topology evidence="8">Peripheral membrane protein</topology>
    </subcellularLocation>
    <subcellularLocation>
        <location evidence="1">Membrane</location>
    </subcellularLocation>
</comment>
<dbReference type="PANTHER" id="PTHR11910">
    <property type="entry name" value="ATP SYNTHASE DELTA CHAIN"/>
    <property type="match status" value="1"/>
</dbReference>
<reference evidence="9 10" key="1">
    <citation type="submission" date="2023-10" db="EMBL/GenBank/DDBJ databases">
        <title>complete genome sequence of Corynebacterium pseudokroppenstedtii P15-C1.</title>
        <authorList>
            <person name="Bruggemann H."/>
            <person name="Poehlein A."/>
        </authorList>
    </citation>
    <scope>NUCLEOTIDE SEQUENCE [LARGE SCALE GENOMIC DNA]</scope>
    <source>
        <strain evidence="9 10">P15_C1</strain>
    </source>
</reference>
<organism evidence="9 10">
    <name type="scientific">Corynebacterium pseudokroppenstedtii</name>
    <dbReference type="NCBI Taxonomy" id="2804917"/>
    <lineage>
        <taxon>Bacteria</taxon>
        <taxon>Bacillati</taxon>
        <taxon>Actinomycetota</taxon>
        <taxon>Actinomycetes</taxon>
        <taxon>Mycobacteriales</taxon>
        <taxon>Corynebacteriaceae</taxon>
        <taxon>Corynebacterium</taxon>
    </lineage>
</organism>
<dbReference type="HAMAP" id="MF_01416">
    <property type="entry name" value="ATP_synth_delta_bact"/>
    <property type="match status" value="1"/>
</dbReference>
<evidence type="ECO:0000256" key="4">
    <source>
        <dbReference type="ARBA" id="ARBA00023065"/>
    </source>
</evidence>
<dbReference type="InterPro" id="IPR026015">
    <property type="entry name" value="ATP_synth_OSCP/delta_N_sf"/>
</dbReference>
<dbReference type="Gene3D" id="1.10.520.20">
    <property type="entry name" value="N-terminal domain of the delta subunit of the F1F0-ATP synthase"/>
    <property type="match status" value="1"/>
</dbReference>
<evidence type="ECO:0000256" key="7">
    <source>
        <dbReference type="ARBA" id="ARBA00023310"/>
    </source>
</evidence>
<dbReference type="InterPro" id="IPR020781">
    <property type="entry name" value="ATPase_OSCP/d_CS"/>
</dbReference>
<keyword evidence="4 8" id="KW-0406">Ion transport</keyword>
<dbReference type="GO" id="GO:0005886">
    <property type="term" value="C:plasma membrane"/>
    <property type="evidence" value="ECO:0007669"/>
    <property type="project" value="UniProtKB-SubCell"/>
</dbReference>
<keyword evidence="8" id="KW-1003">Cell membrane</keyword>
<dbReference type="AlphaFoldDB" id="A0AAU0PY86"/>